<organism evidence="1 2">
    <name type="scientific">Gossypium stocksii</name>
    <dbReference type="NCBI Taxonomy" id="47602"/>
    <lineage>
        <taxon>Eukaryota</taxon>
        <taxon>Viridiplantae</taxon>
        <taxon>Streptophyta</taxon>
        <taxon>Embryophyta</taxon>
        <taxon>Tracheophyta</taxon>
        <taxon>Spermatophyta</taxon>
        <taxon>Magnoliopsida</taxon>
        <taxon>eudicotyledons</taxon>
        <taxon>Gunneridae</taxon>
        <taxon>Pentapetalae</taxon>
        <taxon>rosids</taxon>
        <taxon>malvids</taxon>
        <taxon>Malvales</taxon>
        <taxon>Malvaceae</taxon>
        <taxon>Malvoideae</taxon>
        <taxon>Gossypium</taxon>
    </lineage>
</organism>
<reference evidence="1 2" key="1">
    <citation type="journal article" date="2021" name="Plant Biotechnol. J.">
        <title>Multi-omics assisted identification of the key and species-specific regulatory components of drought-tolerant mechanisms in Gossypium stocksii.</title>
        <authorList>
            <person name="Yu D."/>
            <person name="Ke L."/>
            <person name="Zhang D."/>
            <person name="Wu Y."/>
            <person name="Sun Y."/>
            <person name="Mei J."/>
            <person name="Sun J."/>
            <person name="Sun Y."/>
        </authorList>
    </citation>
    <scope>NUCLEOTIDE SEQUENCE [LARGE SCALE GENOMIC DNA]</scope>
    <source>
        <strain evidence="2">cv. E1</strain>
        <tissue evidence="1">Leaf</tissue>
    </source>
</reference>
<comment type="caution">
    <text evidence="1">The sequence shown here is derived from an EMBL/GenBank/DDBJ whole genome shotgun (WGS) entry which is preliminary data.</text>
</comment>
<keyword evidence="2" id="KW-1185">Reference proteome</keyword>
<dbReference type="Proteomes" id="UP000828251">
    <property type="component" value="Unassembled WGS sequence"/>
</dbReference>
<evidence type="ECO:0000313" key="2">
    <source>
        <dbReference type="Proteomes" id="UP000828251"/>
    </source>
</evidence>
<sequence length="109" mass="12589">MAFKSLSKDFADFTVAYKSGNNQLALTQLIRELQSYELMLNDVRNDTSRLTEWKDYLAIKGKCTELLVIETCSVEDLVDHWVIGSRATNHACISLQEFKKTKDFRDNSY</sequence>
<accession>A0A9D3ZWT6</accession>
<dbReference type="EMBL" id="JAIQCV010000008">
    <property type="protein sequence ID" value="KAH1072196.1"/>
    <property type="molecule type" value="Genomic_DNA"/>
</dbReference>
<proteinExistence type="predicted"/>
<protein>
    <submittedName>
        <fullName evidence="1">Uncharacterized protein</fullName>
    </submittedName>
</protein>
<dbReference type="AlphaFoldDB" id="A0A9D3ZWT6"/>
<dbReference type="OrthoDB" id="984330at2759"/>
<gene>
    <name evidence="1" type="ORF">J1N35_024524</name>
</gene>
<name>A0A9D3ZWT6_9ROSI</name>
<evidence type="ECO:0000313" key="1">
    <source>
        <dbReference type="EMBL" id="KAH1072196.1"/>
    </source>
</evidence>